<comment type="caution">
    <text evidence="1">The sequence shown here is derived from an EMBL/GenBank/DDBJ whole genome shotgun (WGS) entry which is preliminary data.</text>
</comment>
<keyword evidence="2" id="KW-1185">Reference proteome</keyword>
<proteinExistence type="predicted"/>
<sequence>MSIALPHDMSDGAPRLIVVSPHLDDAVLGCAGLIARCPGSIVCTVFAGEPATPMHTQWDEASGFADAHEAVRARKREDERALALCGATPLWLDFLDGQYGATPDVADVAHALAEQFARFGAWLPVCPFGLWHSDHQLVGAACRSLLQTERIKRYIAYEDAIYRAMPGVLDAGFQRLEAERLRVSPMRAQAFGRYPARRLAAIKRRAVGAYPSQMRAFGPFPPDVERPERYWQVERPAYVGKAPPLPI</sequence>
<accession>A0ABU9S4N8</accession>
<dbReference type="Proteomes" id="UP001390669">
    <property type="component" value="Unassembled WGS sequence"/>
</dbReference>
<evidence type="ECO:0000313" key="2">
    <source>
        <dbReference type="Proteomes" id="UP001390669"/>
    </source>
</evidence>
<evidence type="ECO:0000313" key="1">
    <source>
        <dbReference type="EMBL" id="MEM5446340.1"/>
    </source>
</evidence>
<dbReference type="Pfam" id="PF02585">
    <property type="entry name" value="PIG-L"/>
    <property type="match status" value="1"/>
</dbReference>
<name>A0ABU9S4N8_9BURK</name>
<dbReference type="InterPro" id="IPR003737">
    <property type="entry name" value="GlcNAc_PI_deacetylase-related"/>
</dbReference>
<dbReference type="InterPro" id="IPR024078">
    <property type="entry name" value="LmbE-like_dom_sf"/>
</dbReference>
<organism evidence="1 2">
    <name type="scientific">Paraburkholderia guartelaensis</name>
    <dbReference type="NCBI Taxonomy" id="2546446"/>
    <lineage>
        <taxon>Bacteria</taxon>
        <taxon>Pseudomonadati</taxon>
        <taxon>Pseudomonadota</taxon>
        <taxon>Betaproteobacteria</taxon>
        <taxon>Burkholderiales</taxon>
        <taxon>Burkholderiaceae</taxon>
        <taxon>Paraburkholderia</taxon>
    </lineage>
</organism>
<dbReference type="SUPFAM" id="SSF102588">
    <property type="entry name" value="LmbE-like"/>
    <property type="match status" value="1"/>
</dbReference>
<reference evidence="1 2" key="1">
    <citation type="submission" date="2024-01" db="EMBL/GenBank/DDBJ databases">
        <title>The diversity of rhizobia nodulating Mimosa spp. in eleven states of Brazil covering several biomes is determined by host plant, location, and edaphic factors.</title>
        <authorList>
            <person name="Rouws L."/>
            <person name="Barauna A."/>
            <person name="Beukes C."/>
            <person name="De Faria S.M."/>
            <person name="Gross E."/>
            <person name="Dos Reis Junior F.B."/>
            <person name="Simon M."/>
            <person name="Maluk M."/>
            <person name="Odee D.W."/>
            <person name="Kenicer G."/>
            <person name="Young J.P.W."/>
            <person name="Reis V.M."/>
            <person name="Zilli J."/>
            <person name="James E.K."/>
        </authorList>
    </citation>
    <scope>NUCLEOTIDE SEQUENCE [LARGE SCALE GENOMIC DNA]</scope>
    <source>
        <strain evidence="1 2">JPY164</strain>
    </source>
</reference>
<gene>
    <name evidence="1" type="ORF">VSR33_02405</name>
</gene>
<protein>
    <submittedName>
        <fullName evidence="1">PIG-L family deacetylase</fullName>
    </submittedName>
</protein>
<dbReference type="EMBL" id="JAYMRW010000001">
    <property type="protein sequence ID" value="MEM5446340.1"/>
    <property type="molecule type" value="Genomic_DNA"/>
</dbReference>
<dbReference type="RefSeq" id="WP_406951231.1">
    <property type="nucleotide sequence ID" value="NZ_JAYMRW010000001.1"/>
</dbReference>
<dbReference type="Gene3D" id="3.40.50.10320">
    <property type="entry name" value="LmbE-like"/>
    <property type="match status" value="1"/>
</dbReference>